<feature type="domain" description="DEAD-box RNA helicase Q" evidence="7">
    <location>
        <begin position="20"/>
        <end position="48"/>
    </location>
</feature>
<organism evidence="9 11">
    <name type="scientific">Rotaria magnacalcarata</name>
    <dbReference type="NCBI Taxonomy" id="392030"/>
    <lineage>
        <taxon>Eukaryota</taxon>
        <taxon>Metazoa</taxon>
        <taxon>Spiralia</taxon>
        <taxon>Gnathifera</taxon>
        <taxon>Rotifera</taxon>
        <taxon>Eurotatoria</taxon>
        <taxon>Bdelloidea</taxon>
        <taxon>Philodinida</taxon>
        <taxon>Philodinidae</taxon>
        <taxon>Rotaria</taxon>
    </lineage>
</organism>
<name>A0A821NII5_9BILA</name>
<feature type="non-terminal residue" evidence="9">
    <location>
        <position position="61"/>
    </location>
</feature>
<sequence length="61" mass="6940">KLPPKDNRPKTSDVTNTKGHSFEDYCLKRELLMGIYEKGWEKPSPVQEQAIPIALTGRDVL</sequence>
<evidence type="ECO:0000256" key="2">
    <source>
        <dbReference type="ARBA" id="ARBA00022741"/>
    </source>
</evidence>
<dbReference type="Proteomes" id="UP000681967">
    <property type="component" value="Unassembled WGS sequence"/>
</dbReference>
<evidence type="ECO:0000256" key="5">
    <source>
        <dbReference type="ARBA" id="ARBA00022840"/>
    </source>
</evidence>
<dbReference type="GO" id="GO:0016787">
    <property type="term" value="F:hydrolase activity"/>
    <property type="evidence" value="ECO:0007669"/>
    <property type="project" value="UniProtKB-KW"/>
</dbReference>
<feature type="non-terminal residue" evidence="9">
    <location>
        <position position="1"/>
    </location>
</feature>
<dbReference type="InterPro" id="IPR014014">
    <property type="entry name" value="RNA_helicase_DEAD_Q_motif"/>
</dbReference>
<gene>
    <name evidence="10" type="ORF">BYL167_LOCUS73181</name>
    <name evidence="8" type="ORF">OVN521_LOCUS42925</name>
    <name evidence="9" type="ORF">OVN521_LOCUS51436</name>
</gene>
<evidence type="ECO:0000256" key="1">
    <source>
        <dbReference type="ARBA" id="ARBA00012552"/>
    </source>
</evidence>
<dbReference type="GO" id="GO:0003724">
    <property type="term" value="F:RNA helicase activity"/>
    <property type="evidence" value="ECO:0007669"/>
    <property type="project" value="UniProtKB-EC"/>
</dbReference>
<dbReference type="EMBL" id="CAJOBG010060053">
    <property type="protein sequence ID" value="CAF4544598.1"/>
    <property type="molecule type" value="Genomic_DNA"/>
</dbReference>
<dbReference type="GO" id="GO:0005524">
    <property type="term" value="F:ATP binding"/>
    <property type="evidence" value="ECO:0007669"/>
    <property type="project" value="UniProtKB-KW"/>
</dbReference>
<dbReference type="EC" id="3.6.4.13" evidence="1"/>
<keyword evidence="3" id="KW-0378">Hydrolase</keyword>
<evidence type="ECO:0000313" key="11">
    <source>
        <dbReference type="Proteomes" id="UP000663866"/>
    </source>
</evidence>
<comment type="caution">
    <text evidence="9">The sequence shown here is derived from an EMBL/GenBank/DDBJ whole genome shotgun (WGS) entry which is preliminary data.</text>
</comment>
<dbReference type="EMBL" id="CAJOBG010124038">
    <property type="protein sequence ID" value="CAF4788891.1"/>
    <property type="molecule type" value="Genomic_DNA"/>
</dbReference>
<dbReference type="InterPro" id="IPR027417">
    <property type="entry name" value="P-loop_NTPase"/>
</dbReference>
<keyword evidence="2" id="KW-0547">Nucleotide-binding</keyword>
<evidence type="ECO:0000313" key="9">
    <source>
        <dbReference type="EMBL" id="CAF4788891.1"/>
    </source>
</evidence>
<keyword evidence="11" id="KW-1185">Reference proteome</keyword>
<evidence type="ECO:0000256" key="6">
    <source>
        <dbReference type="PROSITE-ProRule" id="PRU00552"/>
    </source>
</evidence>
<accession>A0A821NII5</accession>
<proteinExistence type="predicted"/>
<feature type="short sequence motif" description="Q motif" evidence="6">
    <location>
        <begin position="20"/>
        <end position="48"/>
    </location>
</feature>
<evidence type="ECO:0000256" key="3">
    <source>
        <dbReference type="ARBA" id="ARBA00022801"/>
    </source>
</evidence>
<dbReference type="PANTHER" id="PTHR47960">
    <property type="entry name" value="DEAD-BOX ATP-DEPENDENT RNA HELICASE 50"/>
    <property type="match status" value="1"/>
</dbReference>
<dbReference type="SUPFAM" id="SSF52540">
    <property type="entry name" value="P-loop containing nucleoside triphosphate hydrolases"/>
    <property type="match status" value="1"/>
</dbReference>
<dbReference type="PROSITE" id="PS51195">
    <property type="entry name" value="Q_MOTIF"/>
    <property type="match status" value="1"/>
</dbReference>
<protein>
    <recommendedName>
        <fullName evidence="1">RNA helicase</fullName>
        <ecNumber evidence="1">3.6.4.13</ecNumber>
    </recommendedName>
</protein>
<evidence type="ECO:0000313" key="8">
    <source>
        <dbReference type="EMBL" id="CAF4544598.1"/>
    </source>
</evidence>
<keyword evidence="4" id="KW-0347">Helicase</keyword>
<dbReference type="Proteomes" id="UP000663866">
    <property type="component" value="Unassembled WGS sequence"/>
</dbReference>
<evidence type="ECO:0000256" key="4">
    <source>
        <dbReference type="ARBA" id="ARBA00022806"/>
    </source>
</evidence>
<dbReference type="Gene3D" id="3.40.50.300">
    <property type="entry name" value="P-loop containing nucleotide triphosphate hydrolases"/>
    <property type="match status" value="1"/>
</dbReference>
<reference evidence="9" key="1">
    <citation type="submission" date="2021-02" db="EMBL/GenBank/DDBJ databases">
        <authorList>
            <person name="Nowell W R."/>
        </authorList>
    </citation>
    <scope>NUCLEOTIDE SEQUENCE</scope>
</reference>
<evidence type="ECO:0000259" key="7">
    <source>
        <dbReference type="PROSITE" id="PS51195"/>
    </source>
</evidence>
<dbReference type="AlphaFoldDB" id="A0A821NII5"/>
<keyword evidence="5" id="KW-0067">ATP-binding</keyword>
<evidence type="ECO:0000313" key="10">
    <source>
        <dbReference type="EMBL" id="CAF5154967.1"/>
    </source>
</evidence>
<dbReference type="EMBL" id="CAJOBH010260691">
    <property type="protein sequence ID" value="CAF5154967.1"/>
    <property type="molecule type" value="Genomic_DNA"/>
</dbReference>